<sequence>MTSSINSTSSTSSTASYKAKGFTGLATGFDTESVVEAMTSDVQAKIDKVQQEQQKYTWKQDAYRDVITALTDFQSKYFSYSSTTNILSSNFYNCTTMVAGGNNASKISVSGVSSTRNSTYSVTGISQLAKTATKICEGTKTRGDITTGAITFGDRPVSTVTGGSISIKYGGNVYTASIPYDADVTDANTLASTLNAAMAKTNLSIGGTLADKLKFSASGDGKMYLGYQDMSDSNSFSISAGSTEVLNALHMKSGDTPGVVSSVEATLPLLGICSEPFSLD</sequence>
<evidence type="ECO:0000256" key="1">
    <source>
        <dbReference type="ARBA" id="ARBA00004365"/>
    </source>
</evidence>
<feature type="domain" description="Flagellar hook-associated protein 2 N-terminal" evidence="7">
    <location>
        <begin position="27"/>
        <end position="131"/>
    </location>
</feature>
<proteinExistence type="inferred from homology"/>
<protein>
    <recommendedName>
        <fullName evidence="6">Filament cap protein</fullName>
    </recommendedName>
    <alternativeName>
        <fullName evidence="5">Flagellar cap protein</fullName>
    </alternativeName>
</protein>
<dbReference type="Pfam" id="PF02465">
    <property type="entry name" value="FliD_N"/>
    <property type="match status" value="1"/>
</dbReference>
<name>A0A6P1MDL0_9FIRM</name>
<evidence type="ECO:0000256" key="5">
    <source>
        <dbReference type="ARBA" id="ARBA00033074"/>
    </source>
</evidence>
<evidence type="ECO:0000313" key="9">
    <source>
        <dbReference type="Proteomes" id="UP000463883"/>
    </source>
</evidence>
<dbReference type="GO" id="GO:0009424">
    <property type="term" value="C:bacterial-type flagellum hook"/>
    <property type="evidence" value="ECO:0007669"/>
    <property type="project" value="InterPro"/>
</dbReference>
<dbReference type="KEGG" id="amic:Ami3637_05525"/>
<comment type="subunit">
    <text evidence="3">Homopentamer.</text>
</comment>
<evidence type="ECO:0000256" key="6">
    <source>
        <dbReference type="ARBA" id="ARBA00033192"/>
    </source>
</evidence>
<keyword evidence="4" id="KW-0975">Bacterial flagellum</keyword>
<evidence type="ECO:0000256" key="3">
    <source>
        <dbReference type="ARBA" id="ARBA00011255"/>
    </source>
</evidence>
<organism evidence="8 9">
    <name type="scientific">Aminipila terrae</name>
    <dbReference type="NCBI Taxonomy" id="2697030"/>
    <lineage>
        <taxon>Bacteria</taxon>
        <taxon>Bacillati</taxon>
        <taxon>Bacillota</taxon>
        <taxon>Clostridia</taxon>
        <taxon>Peptostreptococcales</taxon>
        <taxon>Anaerovoracaceae</taxon>
        <taxon>Aminipila</taxon>
    </lineage>
</organism>
<dbReference type="RefSeq" id="WP_162361691.1">
    <property type="nucleotide sequence ID" value="NZ_CP047591.1"/>
</dbReference>
<gene>
    <name evidence="8" type="ORF">Ami3637_05525</name>
</gene>
<accession>A0A6P1MDL0</accession>
<comment type="subcellular location">
    <subcellularLocation>
        <location evidence="1">Bacterial flagellum</location>
    </subcellularLocation>
</comment>
<dbReference type="EMBL" id="CP047591">
    <property type="protein sequence ID" value="QHI71921.1"/>
    <property type="molecule type" value="Genomic_DNA"/>
</dbReference>
<dbReference type="InterPro" id="IPR040026">
    <property type="entry name" value="FliD"/>
</dbReference>
<evidence type="ECO:0000313" key="8">
    <source>
        <dbReference type="EMBL" id="QHI71921.1"/>
    </source>
</evidence>
<reference evidence="8 9" key="1">
    <citation type="submission" date="2020-01" db="EMBL/GenBank/DDBJ databases">
        <title>Genomic analysis of Aminipila sp. CBA3637.</title>
        <authorList>
            <person name="Kim Y.B."/>
            <person name="Roh S.W."/>
        </authorList>
    </citation>
    <scope>NUCLEOTIDE SEQUENCE [LARGE SCALE GENOMIC DNA]</scope>
    <source>
        <strain evidence="8 9">CBA3637</strain>
    </source>
</reference>
<evidence type="ECO:0000256" key="2">
    <source>
        <dbReference type="ARBA" id="ARBA00009764"/>
    </source>
</evidence>
<dbReference type="Proteomes" id="UP000463883">
    <property type="component" value="Chromosome"/>
</dbReference>
<dbReference type="GO" id="GO:0009421">
    <property type="term" value="C:bacterial-type flagellum filament cap"/>
    <property type="evidence" value="ECO:0007669"/>
    <property type="project" value="InterPro"/>
</dbReference>
<dbReference type="PANTHER" id="PTHR30288">
    <property type="entry name" value="FLAGELLAR CAP/ASSEMBLY PROTEIN FLID"/>
    <property type="match status" value="1"/>
</dbReference>
<keyword evidence="9" id="KW-1185">Reference proteome</keyword>
<dbReference type="AlphaFoldDB" id="A0A6P1MDL0"/>
<evidence type="ECO:0000256" key="4">
    <source>
        <dbReference type="ARBA" id="ARBA00023143"/>
    </source>
</evidence>
<dbReference type="GO" id="GO:0071973">
    <property type="term" value="P:bacterial-type flagellum-dependent cell motility"/>
    <property type="evidence" value="ECO:0007669"/>
    <property type="project" value="TreeGrafter"/>
</dbReference>
<comment type="similarity">
    <text evidence="2">Belongs to the FliD family.</text>
</comment>
<dbReference type="InterPro" id="IPR003481">
    <property type="entry name" value="FliD_N"/>
</dbReference>
<evidence type="ECO:0000259" key="7">
    <source>
        <dbReference type="Pfam" id="PF02465"/>
    </source>
</evidence>
<dbReference type="PANTHER" id="PTHR30288:SF0">
    <property type="entry name" value="FLAGELLAR HOOK-ASSOCIATED PROTEIN 2"/>
    <property type="match status" value="1"/>
</dbReference>